<organism evidence="2 3">
    <name type="scientific">Volvox africanus</name>
    <dbReference type="NCBI Taxonomy" id="51714"/>
    <lineage>
        <taxon>Eukaryota</taxon>
        <taxon>Viridiplantae</taxon>
        <taxon>Chlorophyta</taxon>
        <taxon>core chlorophytes</taxon>
        <taxon>Chlorophyceae</taxon>
        <taxon>CS clade</taxon>
        <taxon>Chlamydomonadales</taxon>
        <taxon>Volvocaceae</taxon>
        <taxon>Volvox</taxon>
    </lineage>
</organism>
<name>A0A8J4B4K5_9CHLO</name>
<proteinExistence type="predicted"/>
<dbReference type="EMBL" id="BNCO01000016">
    <property type="protein sequence ID" value="GIL53982.1"/>
    <property type="molecule type" value="Genomic_DNA"/>
</dbReference>
<reference evidence="2" key="1">
    <citation type="journal article" date="2021" name="Proc. Natl. Acad. Sci. U.S.A.">
        <title>Three genomes in the algal genus Volvox reveal the fate of a haploid sex-determining region after a transition to homothallism.</title>
        <authorList>
            <person name="Yamamoto K."/>
            <person name="Hamaji T."/>
            <person name="Kawai-Toyooka H."/>
            <person name="Matsuzaki R."/>
            <person name="Takahashi F."/>
            <person name="Nishimura Y."/>
            <person name="Kawachi M."/>
            <person name="Noguchi H."/>
            <person name="Minakuchi Y."/>
            <person name="Umen J.G."/>
            <person name="Toyoda A."/>
            <person name="Nozaki H."/>
        </authorList>
    </citation>
    <scope>NUCLEOTIDE SEQUENCE</scope>
    <source>
        <strain evidence="2">NIES-3780</strain>
    </source>
</reference>
<dbReference type="Proteomes" id="UP000747399">
    <property type="component" value="Unassembled WGS sequence"/>
</dbReference>
<protein>
    <submittedName>
        <fullName evidence="2">Uncharacterized protein</fullName>
    </submittedName>
</protein>
<evidence type="ECO:0000256" key="1">
    <source>
        <dbReference type="SAM" id="MobiDB-lite"/>
    </source>
</evidence>
<evidence type="ECO:0000313" key="2">
    <source>
        <dbReference type="EMBL" id="GIL53982.1"/>
    </source>
</evidence>
<keyword evidence="3" id="KW-1185">Reference proteome</keyword>
<feature type="region of interest" description="Disordered" evidence="1">
    <location>
        <begin position="97"/>
        <end position="120"/>
    </location>
</feature>
<comment type="caution">
    <text evidence="2">The sequence shown here is derived from an EMBL/GenBank/DDBJ whole genome shotgun (WGS) entry which is preliminary data.</text>
</comment>
<dbReference type="AlphaFoldDB" id="A0A8J4B4K5"/>
<evidence type="ECO:0000313" key="3">
    <source>
        <dbReference type="Proteomes" id="UP000747399"/>
    </source>
</evidence>
<accession>A0A8J4B4K5</accession>
<gene>
    <name evidence="2" type="ORF">Vafri_9541</name>
</gene>
<feature type="non-terminal residue" evidence="2">
    <location>
        <position position="128"/>
    </location>
</feature>
<sequence>MQIQISENLAEPRFLANASVAATAAVAPVPFPALSAAAPGVAVAVRPTELRSAPCLRWHCPWQSSTRRTVSGWKAGERGSLQELWVEKRMMPAADDRHSREDYGYVLPSPPQPRSRCQWPQHCALPPG</sequence>